<protein>
    <submittedName>
        <fullName evidence="7">Uncharacterized protein</fullName>
    </submittedName>
</protein>
<dbReference type="InterPro" id="IPR050641">
    <property type="entry name" value="RIFMO-like"/>
</dbReference>
<dbReference type="Pfam" id="PF07976">
    <property type="entry name" value="Phe_hydrox_dim"/>
    <property type="match status" value="1"/>
</dbReference>
<gene>
    <name evidence="7" type="ORF">LTR05_005907</name>
</gene>
<dbReference type="Gene3D" id="3.40.30.20">
    <property type="match status" value="1"/>
</dbReference>
<evidence type="ECO:0000313" key="7">
    <source>
        <dbReference type="EMBL" id="KAK5084828.1"/>
    </source>
</evidence>
<comment type="caution">
    <text evidence="7">The sequence shown here is derived from an EMBL/GenBank/DDBJ whole genome shotgun (WGS) entry which is preliminary data.</text>
</comment>
<dbReference type="InterPro" id="IPR036249">
    <property type="entry name" value="Thioredoxin-like_sf"/>
</dbReference>
<evidence type="ECO:0000256" key="2">
    <source>
        <dbReference type="ARBA" id="ARBA00022630"/>
    </source>
</evidence>
<dbReference type="Gene3D" id="3.50.50.60">
    <property type="entry name" value="FAD/NAD(P)-binding domain"/>
    <property type="match status" value="1"/>
</dbReference>
<dbReference type="PANTHER" id="PTHR43004:SF4">
    <property type="entry name" value="FAD-BINDING DOMAIN-CONTAINING PROTEIN"/>
    <property type="match status" value="1"/>
</dbReference>
<organism evidence="7 8">
    <name type="scientific">Lithohypha guttulata</name>
    <dbReference type="NCBI Taxonomy" id="1690604"/>
    <lineage>
        <taxon>Eukaryota</taxon>
        <taxon>Fungi</taxon>
        <taxon>Dikarya</taxon>
        <taxon>Ascomycota</taxon>
        <taxon>Pezizomycotina</taxon>
        <taxon>Eurotiomycetes</taxon>
        <taxon>Chaetothyriomycetidae</taxon>
        <taxon>Chaetothyriales</taxon>
        <taxon>Trichomeriaceae</taxon>
        <taxon>Lithohypha</taxon>
    </lineage>
</organism>
<dbReference type="Proteomes" id="UP001309876">
    <property type="component" value="Unassembled WGS sequence"/>
</dbReference>
<evidence type="ECO:0000256" key="3">
    <source>
        <dbReference type="ARBA" id="ARBA00022827"/>
    </source>
</evidence>
<dbReference type="GO" id="GO:0071949">
    <property type="term" value="F:FAD binding"/>
    <property type="evidence" value="ECO:0007669"/>
    <property type="project" value="InterPro"/>
</dbReference>
<dbReference type="InterPro" id="IPR038220">
    <property type="entry name" value="PHOX_C_sf"/>
</dbReference>
<dbReference type="SUPFAM" id="SSF54373">
    <property type="entry name" value="FAD-linked reductases, C-terminal domain"/>
    <property type="match status" value="1"/>
</dbReference>
<feature type="domain" description="Phenol hydroxylase-like C-terminal dimerisation" evidence="6">
    <location>
        <begin position="427"/>
        <end position="639"/>
    </location>
</feature>
<reference evidence="7 8" key="1">
    <citation type="submission" date="2023-08" db="EMBL/GenBank/DDBJ databases">
        <title>Black Yeasts Isolated from many extreme environments.</title>
        <authorList>
            <person name="Coleine C."/>
            <person name="Stajich J.E."/>
            <person name="Selbmann L."/>
        </authorList>
    </citation>
    <scope>NUCLEOTIDE SEQUENCE [LARGE SCALE GENOMIC DNA]</scope>
    <source>
        <strain evidence="7 8">CCFEE 5910</strain>
    </source>
</reference>
<dbReference type="Pfam" id="PF01494">
    <property type="entry name" value="FAD_binding_3"/>
    <property type="match status" value="1"/>
</dbReference>
<dbReference type="AlphaFoldDB" id="A0AAN7SYQ4"/>
<keyword evidence="3" id="KW-0274">FAD</keyword>
<dbReference type="EMBL" id="JAVRRJ010000005">
    <property type="protein sequence ID" value="KAK5084828.1"/>
    <property type="molecule type" value="Genomic_DNA"/>
</dbReference>
<keyword evidence="2" id="KW-0285">Flavoprotein</keyword>
<evidence type="ECO:0000313" key="8">
    <source>
        <dbReference type="Proteomes" id="UP001309876"/>
    </source>
</evidence>
<dbReference type="InterPro" id="IPR036188">
    <property type="entry name" value="FAD/NAD-bd_sf"/>
</dbReference>
<dbReference type="InterPro" id="IPR002938">
    <property type="entry name" value="FAD-bd"/>
</dbReference>
<evidence type="ECO:0000256" key="1">
    <source>
        <dbReference type="ARBA" id="ARBA00007801"/>
    </source>
</evidence>
<accession>A0AAN7SYQ4</accession>
<sequence length="642" mass="71698">MSPALTIDEASLPPRADAFQRQQDVNAQDVNEQDVSDVVIAGAGPAGLMLASTLARYGIRPTLVDDRADKTTTGRADGLQPKTIETFRQLGLADDLLRKGVKIYDICFWNSTALQTLRRMRRVEHYPNSLDVLDPFILLVHQGMVEDVFLKDMAQRGVHVLRSLACTGFTKSSKHLTVEVQSQGIEQNTKTLKTQYLVGCDGAHSKVRKAISGAVMEGEPSRAVWGVLDGVVETDFPDLWSKVVIHSEARGTILCIPREQNMTRLYIEVKSSLDVSVPETRQVTQEYVMQRAREIIAPYTLNWSSVEWFSNYKVGQRVASTFVDSTELPAVFIAGDAGHTHSPKAAQGMNTSMHDTFNLSWKLNLAIRKLARSSLLQTYQDERRKIAVDLITFDFEHAAAFEDGDDNALAENFRKNTDFISGIGARYDINCLNEAIIDGSLRSSNLRPGSLLTPGQATRYIDANPIQLTLDIPLLSQFRIYFVVGDIQPSLSFLSLVSAATLDPNSFFGRLSSRAEMSYTRDYPVSLSEADSFTQPQRYTAVSKLFTYALITTAQKSSFEVEQLPDTFNKSRWTVYMDNIRSHKQSAGVIQKWLGRQLMCDEVVVLNVRPDGYVGSLRSWTSTQGEEAVSWLGNYYNCFLQA</sequence>
<keyword evidence="4" id="KW-0560">Oxidoreductase</keyword>
<dbReference type="PANTHER" id="PTHR43004">
    <property type="entry name" value="TRK SYSTEM POTASSIUM UPTAKE PROTEIN"/>
    <property type="match status" value="1"/>
</dbReference>
<evidence type="ECO:0000259" key="5">
    <source>
        <dbReference type="Pfam" id="PF01494"/>
    </source>
</evidence>
<comment type="similarity">
    <text evidence="1">Belongs to the PheA/TfdB FAD monooxygenase family.</text>
</comment>
<dbReference type="PRINTS" id="PR00420">
    <property type="entry name" value="RNGMNOXGNASE"/>
</dbReference>
<keyword evidence="8" id="KW-1185">Reference proteome</keyword>
<name>A0AAN7SYQ4_9EURO</name>
<evidence type="ECO:0000259" key="6">
    <source>
        <dbReference type="Pfam" id="PF07976"/>
    </source>
</evidence>
<feature type="domain" description="FAD-binding" evidence="5">
    <location>
        <begin position="37"/>
        <end position="393"/>
    </location>
</feature>
<dbReference type="InterPro" id="IPR012941">
    <property type="entry name" value="Phe_hydrox_C_dim_dom"/>
</dbReference>
<dbReference type="Gene3D" id="3.30.9.10">
    <property type="entry name" value="D-Amino Acid Oxidase, subunit A, domain 2"/>
    <property type="match status" value="1"/>
</dbReference>
<dbReference type="SUPFAM" id="SSF52833">
    <property type="entry name" value="Thioredoxin-like"/>
    <property type="match status" value="1"/>
</dbReference>
<dbReference type="SUPFAM" id="SSF51905">
    <property type="entry name" value="FAD/NAD(P)-binding domain"/>
    <property type="match status" value="1"/>
</dbReference>
<evidence type="ECO:0000256" key="4">
    <source>
        <dbReference type="ARBA" id="ARBA00023002"/>
    </source>
</evidence>
<dbReference type="GO" id="GO:0016709">
    <property type="term" value="F:oxidoreductase activity, acting on paired donors, with incorporation or reduction of molecular oxygen, NAD(P)H as one donor, and incorporation of one atom of oxygen"/>
    <property type="evidence" value="ECO:0007669"/>
    <property type="project" value="UniProtKB-ARBA"/>
</dbReference>
<proteinExistence type="inferred from homology"/>